<comment type="subcellular location">
    <subcellularLocation>
        <location evidence="1">Cell membrane</location>
        <topology evidence="1">Multi-pass membrane protein</topology>
    </subcellularLocation>
</comment>
<dbReference type="Pfam" id="PF04093">
    <property type="entry name" value="MreD"/>
    <property type="match status" value="1"/>
</dbReference>
<evidence type="ECO:0000256" key="4">
    <source>
        <dbReference type="ARBA" id="ARBA00022960"/>
    </source>
</evidence>
<keyword evidence="4" id="KW-0133">Cell shape</keyword>
<feature type="transmembrane region" description="Helical" evidence="7">
    <location>
        <begin position="86"/>
        <end position="108"/>
    </location>
</feature>
<keyword evidence="3 7" id="KW-0812">Transmembrane</keyword>
<dbReference type="EMBL" id="UINC01005758">
    <property type="protein sequence ID" value="SVA23361.1"/>
    <property type="molecule type" value="Genomic_DNA"/>
</dbReference>
<accession>A0A381U6H7</accession>
<evidence type="ECO:0000256" key="1">
    <source>
        <dbReference type="ARBA" id="ARBA00004651"/>
    </source>
</evidence>
<evidence type="ECO:0000313" key="8">
    <source>
        <dbReference type="EMBL" id="SVA23361.1"/>
    </source>
</evidence>
<name>A0A381U6H7_9ZZZZ</name>
<evidence type="ECO:0000256" key="5">
    <source>
        <dbReference type="ARBA" id="ARBA00022989"/>
    </source>
</evidence>
<keyword evidence="2" id="KW-1003">Cell membrane</keyword>
<dbReference type="AlphaFoldDB" id="A0A381U6H7"/>
<dbReference type="GO" id="GO:0005886">
    <property type="term" value="C:plasma membrane"/>
    <property type="evidence" value="ECO:0007669"/>
    <property type="project" value="UniProtKB-SubCell"/>
</dbReference>
<dbReference type="InterPro" id="IPR007227">
    <property type="entry name" value="Cell_shape_determining_MreD"/>
</dbReference>
<reference evidence="8" key="1">
    <citation type="submission" date="2018-05" db="EMBL/GenBank/DDBJ databases">
        <authorList>
            <person name="Lanie J.A."/>
            <person name="Ng W.-L."/>
            <person name="Kazmierczak K.M."/>
            <person name="Andrzejewski T.M."/>
            <person name="Davidsen T.M."/>
            <person name="Wayne K.J."/>
            <person name="Tettelin H."/>
            <person name="Glass J.I."/>
            <person name="Rusch D."/>
            <person name="Podicherti R."/>
            <person name="Tsui H.-C.T."/>
            <person name="Winkler M.E."/>
        </authorList>
    </citation>
    <scope>NUCLEOTIDE SEQUENCE</scope>
</reference>
<proteinExistence type="predicted"/>
<evidence type="ECO:0000256" key="3">
    <source>
        <dbReference type="ARBA" id="ARBA00022692"/>
    </source>
</evidence>
<organism evidence="8">
    <name type="scientific">marine metagenome</name>
    <dbReference type="NCBI Taxonomy" id="408172"/>
    <lineage>
        <taxon>unclassified sequences</taxon>
        <taxon>metagenomes</taxon>
        <taxon>ecological metagenomes</taxon>
    </lineage>
</organism>
<sequence length="162" mass="18025">MVFLLSIQTTFLRVVFPGNVVPDLILIVAVYSGIHLKKNRGVWLAALVGFFQDCLSGSLLGVNFLSKGLVGLFFCVIKDKIIVQGIIPIGFFMFATSLVDGMIYFVSMTSLLGGQIKGNFLFSSIILFGVCNAVIAPFLFYMFDKVRQWLHRKLPTQVFESI</sequence>
<evidence type="ECO:0000256" key="6">
    <source>
        <dbReference type="ARBA" id="ARBA00023136"/>
    </source>
</evidence>
<evidence type="ECO:0008006" key="9">
    <source>
        <dbReference type="Google" id="ProtNLM"/>
    </source>
</evidence>
<gene>
    <name evidence="8" type="ORF">METZ01_LOCUS76215</name>
</gene>
<protein>
    <recommendedName>
        <fullName evidence="9">Rod shape-determining protein MreD</fullName>
    </recommendedName>
</protein>
<dbReference type="NCBIfam" id="TIGR03426">
    <property type="entry name" value="shape_MreD"/>
    <property type="match status" value="1"/>
</dbReference>
<dbReference type="GO" id="GO:0008360">
    <property type="term" value="P:regulation of cell shape"/>
    <property type="evidence" value="ECO:0007669"/>
    <property type="project" value="UniProtKB-KW"/>
</dbReference>
<keyword evidence="6 7" id="KW-0472">Membrane</keyword>
<evidence type="ECO:0000256" key="7">
    <source>
        <dbReference type="SAM" id="Phobius"/>
    </source>
</evidence>
<keyword evidence="5 7" id="KW-1133">Transmembrane helix</keyword>
<feature type="transmembrane region" description="Helical" evidence="7">
    <location>
        <begin position="120"/>
        <end position="143"/>
    </location>
</feature>
<evidence type="ECO:0000256" key="2">
    <source>
        <dbReference type="ARBA" id="ARBA00022475"/>
    </source>
</evidence>